<dbReference type="Proteomes" id="UP000499080">
    <property type="component" value="Unassembled WGS sequence"/>
</dbReference>
<protein>
    <submittedName>
        <fullName evidence="1">Uncharacterized protein</fullName>
    </submittedName>
</protein>
<gene>
    <name evidence="1" type="ORF">AVEN_202550_1</name>
</gene>
<comment type="caution">
    <text evidence="1">The sequence shown here is derived from an EMBL/GenBank/DDBJ whole genome shotgun (WGS) entry which is preliminary data.</text>
</comment>
<sequence length="139" mass="16325">MEERIKALNKLGKIHKDIKEKNIQQDWDKAGYEHSLLKFHKPVIEKFEQKEADRINQVKALADQINNLSLLNDPIYTPLALEDIESDRKKRFNIKTDHDLDINILNNYELPLPSELINKPEELIEELNKTTTISKRLVI</sequence>
<evidence type="ECO:0000313" key="1">
    <source>
        <dbReference type="EMBL" id="GBM80042.1"/>
    </source>
</evidence>
<keyword evidence="2" id="KW-1185">Reference proteome</keyword>
<dbReference type="EMBL" id="BGPR01002856">
    <property type="protein sequence ID" value="GBM80042.1"/>
    <property type="molecule type" value="Genomic_DNA"/>
</dbReference>
<accession>A0A4Y2ISY9</accession>
<evidence type="ECO:0000313" key="2">
    <source>
        <dbReference type="Proteomes" id="UP000499080"/>
    </source>
</evidence>
<proteinExistence type="predicted"/>
<organism evidence="1 2">
    <name type="scientific">Araneus ventricosus</name>
    <name type="common">Orbweaver spider</name>
    <name type="synonym">Epeira ventricosa</name>
    <dbReference type="NCBI Taxonomy" id="182803"/>
    <lineage>
        <taxon>Eukaryota</taxon>
        <taxon>Metazoa</taxon>
        <taxon>Ecdysozoa</taxon>
        <taxon>Arthropoda</taxon>
        <taxon>Chelicerata</taxon>
        <taxon>Arachnida</taxon>
        <taxon>Araneae</taxon>
        <taxon>Araneomorphae</taxon>
        <taxon>Entelegynae</taxon>
        <taxon>Araneoidea</taxon>
        <taxon>Araneidae</taxon>
        <taxon>Araneus</taxon>
    </lineage>
</organism>
<reference evidence="1 2" key="1">
    <citation type="journal article" date="2019" name="Sci. Rep.">
        <title>Orb-weaving spider Araneus ventricosus genome elucidates the spidroin gene catalogue.</title>
        <authorList>
            <person name="Kono N."/>
            <person name="Nakamura H."/>
            <person name="Ohtoshi R."/>
            <person name="Moran D.A.P."/>
            <person name="Shinohara A."/>
            <person name="Yoshida Y."/>
            <person name="Fujiwara M."/>
            <person name="Mori M."/>
            <person name="Tomita M."/>
            <person name="Arakawa K."/>
        </authorList>
    </citation>
    <scope>NUCLEOTIDE SEQUENCE [LARGE SCALE GENOMIC DNA]</scope>
</reference>
<name>A0A4Y2ISY9_ARAVE</name>
<dbReference type="AlphaFoldDB" id="A0A4Y2ISY9"/>
<dbReference type="OrthoDB" id="6431048at2759"/>